<evidence type="ECO:0000256" key="2">
    <source>
        <dbReference type="ARBA" id="ARBA00022574"/>
    </source>
</evidence>
<dbReference type="InterPro" id="IPR001680">
    <property type="entry name" value="WD40_rpt"/>
</dbReference>
<protein>
    <submittedName>
        <fullName evidence="6">Nuclear pore complex protein</fullName>
    </submittedName>
</protein>
<dbReference type="AlphaFoldDB" id="A0A4S2N7D5"/>
<dbReference type="FunFam" id="2.130.10.10:FF:000190">
    <property type="entry name" value="Nuclear pore complex subunit"/>
    <property type="match status" value="1"/>
</dbReference>
<feature type="repeat" description="WD" evidence="4">
    <location>
        <begin position="75"/>
        <end position="116"/>
    </location>
</feature>
<dbReference type="Proteomes" id="UP000298138">
    <property type="component" value="Unassembled WGS sequence"/>
</dbReference>
<evidence type="ECO:0000256" key="4">
    <source>
        <dbReference type="PROSITE-ProRule" id="PRU00221"/>
    </source>
</evidence>
<feature type="repeat" description="WD" evidence="4">
    <location>
        <begin position="134"/>
        <end position="160"/>
    </location>
</feature>
<dbReference type="EMBL" id="ML220112">
    <property type="protein sequence ID" value="TGZ85153.1"/>
    <property type="molecule type" value="Genomic_DNA"/>
</dbReference>
<dbReference type="SMART" id="SM00320">
    <property type="entry name" value="WD40"/>
    <property type="match status" value="5"/>
</dbReference>
<accession>A0A4S2N7D5</accession>
<evidence type="ECO:0000256" key="5">
    <source>
        <dbReference type="SAM" id="MobiDB-lite"/>
    </source>
</evidence>
<dbReference type="PANTHER" id="PTHR10971">
    <property type="entry name" value="MRNA EXPORT FACTOR AND BUB3"/>
    <property type="match status" value="1"/>
</dbReference>
<gene>
    <name evidence="6" type="ORF">EX30DRAFT_337552</name>
</gene>
<sequence length="361" mass="39215">MAGLFGTTPSTTTTANTVNTTGDTSRDVELTAPPEDSISDIHFSSKSEHLAVASWDKKVRIYEINSDGSSAGKALYEHDAPVLSVQWSGDGSKVASAGADKMAKLFDVATGQAQQVAAADEPIKSVRFCTPPGSSEMLITGSWDKKIRYWDLRTPNPVATVQLPERVYSMDVSQGLLVVGCAERHIQIFNLTNPTTVYKTAQSPLKWQTRIVKCFPDATGYVVGSVEGRCAIQHVEDKQQASNFSFKCHRETPASGSPTVYAINAVSFCPGYGTFSTAGADGTFHLWDKDAKHRLKGYPNVGGTIAATDFNRTGSIFAYAVSYDWSKGYSANTPQYPNKVMLHPMESDEAKPRSQQGLFKR</sequence>
<dbReference type="InterPro" id="IPR036322">
    <property type="entry name" value="WD40_repeat_dom_sf"/>
</dbReference>
<evidence type="ECO:0000313" key="6">
    <source>
        <dbReference type="EMBL" id="TGZ85153.1"/>
    </source>
</evidence>
<dbReference type="FunCoup" id="A0A4S2N7D5">
    <property type="interactions" value="1260"/>
</dbReference>
<dbReference type="InParanoid" id="A0A4S2N7D5"/>
<keyword evidence="3" id="KW-0677">Repeat</keyword>
<evidence type="ECO:0000256" key="3">
    <source>
        <dbReference type="ARBA" id="ARBA00022737"/>
    </source>
</evidence>
<dbReference type="OrthoDB" id="256303at2759"/>
<proteinExistence type="inferred from homology"/>
<dbReference type="InterPro" id="IPR015943">
    <property type="entry name" value="WD40/YVTN_repeat-like_dom_sf"/>
</dbReference>
<dbReference type="STRING" id="341454.A0A4S2N7D5"/>
<dbReference type="Pfam" id="PF00400">
    <property type="entry name" value="WD40"/>
    <property type="match status" value="4"/>
</dbReference>
<name>A0A4S2N7D5_9PEZI</name>
<dbReference type="PROSITE" id="PS50294">
    <property type="entry name" value="WD_REPEATS_REGION"/>
    <property type="match status" value="1"/>
</dbReference>
<organism evidence="6 7">
    <name type="scientific">Ascodesmis nigricans</name>
    <dbReference type="NCBI Taxonomy" id="341454"/>
    <lineage>
        <taxon>Eukaryota</taxon>
        <taxon>Fungi</taxon>
        <taxon>Dikarya</taxon>
        <taxon>Ascomycota</taxon>
        <taxon>Pezizomycotina</taxon>
        <taxon>Pezizomycetes</taxon>
        <taxon>Pezizales</taxon>
        <taxon>Ascodesmidaceae</taxon>
        <taxon>Ascodesmis</taxon>
    </lineage>
</organism>
<evidence type="ECO:0000256" key="1">
    <source>
        <dbReference type="ARBA" id="ARBA00007830"/>
    </source>
</evidence>
<feature type="region of interest" description="Disordered" evidence="5">
    <location>
        <begin position="1"/>
        <end position="29"/>
    </location>
</feature>
<dbReference type="PROSITE" id="PS50082">
    <property type="entry name" value="WD_REPEATS_2"/>
    <property type="match status" value="2"/>
</dbReference>
<dbReference type="Gene3D" id="2.130.10.10">
    <property type="entry name" value="YVTN repeat-like/Quinoprotein amine dehydrogenase"/>
    <property type="match status" value="1"/>
</dbReference>
<comment type="similarity">
    <text evidence="1">Belongs to the WD repeat rae1 family.</text>
</comment>
<evidence type="ECO:0000313" key="7">
    <source>
        <dbReference type="Proteomes" id="UP000298138"/>
    </source>
</evidence>
<feature type="compositionally biased region" description="Low complexity" evidence="5">
    <location>
        <begin position="7"/>
        <end position="23"/>
    </location>
</feature>
<dbReference type="SUPFAM" id="SSF50978">
    <property type="entry name" value="WD40 repeat-like"/>
    <property type="match status" value="1"/>
</dbReference>
<keyword evidence="2 4" id="KW-0853">WD repeat</keyword>
<keyword evidence="7" id="KW-1185">Reference proteome</keyword>
<reference evidence="6 7" key="1">
    <citation type="submission" date="2019-04" db="EMBL/GenBank/DDBJ databases">
        <title>Comparative genomics and transcriptomics to analyze fruiting body development in filamentous ascomycetes.</title>
        <authorList>
            <consortium name="DOE Joint Genome Institute"/>
            <person name="Lutkenhaus R."/>
            <person name="Traeger S."/>
            <person name="Breuer J."/>
            <person name="Kuo A."/>
            <person name="Lipzen A."/>
            <person name="Pangilinan J."/>
            <person name="Dilworth D."/>
            <person name="Sandor L."/>
            <person name="Poggeler S."/>
            <person name="Barry K."/>
            <person name="Grigoriev I.V."/>
            <person name="Nowrousian M."/>
        </authorList>
    </citation>
    <scope>NUCLEOTIDE SEQUENCE [LARGE SCALE GENOMIC DNA]</scope>
    <source>
        <strain evidence="6 7">CBS 389.68</strain>
    </source>
</reference>